<comment type="caution">
    <text evidence="4">The sequence shown here is derived from an EMBL/GenBank/DDBJ whole genome shotgun (WGS) entry which is preliminary data.</text>
</comment>
<proteinExistence type="predicted"/>
<evidence type="ECO:0000256" key="2">
    <source>
        <dbReference type="ARBA" id="ARBA00022827"/>
    </source>
</evidence>
<sequence length="484" mass="54959">MELITKLKNIVGKENASNDASALRFFAEDYSFCPFSMPDYVVKPKDSKEIQAVVKLANEKNIPVIPVSSGVHFYGTTIPSKGGIIVDLRRMDKVLEIDKRNRRTRIEPGVTWGKLQDGLEKEGMTAYNPLLPHREKSALTSLLEREPMLVPKFEYADPILTMEVVLPTGEILRTGSASVPGAPDNALADMVCPYGPGMDFFRLFQGAQGTLGIVTWMNLKIEHFSKTRKVFFLCSSDLGKIKETAYRIQQSMVGNECFILNSLNLSLILSENFPEDFNSLKNKFPEFVLIICLAGSLRKAEEKIAYQEEALGRIASDLSLNLSEALPGHEKGQEIILSMLRKPWMDDVSYWKNRFKGFCNEISFLTTFDKLSMTKDVVFKLSSQLGYDKKDIGIYLQPLEYGRACYCQFHFFYGDKKSFEFKKIKKLDSKIRETLFSEGAHFSNPHGEWGEKLLEKAKPYKETLKKIKNIFDPNGIMNPGRLCF</sequence>
<dbReference type="Gene3D" id="1.10.45.10">
    <property type="entry name" value="Vanillyl-alcohol Oxidase, Chain A, domain 4"/>
    <property type="match status" value="1"/>
</dbReference>
<dbReference type="InterPro" id="IPR016166">
    <property type="entry name" value="FAD-bd_PCMH"/>
</dbReference>
<dbReference type="InterPro" id="IPR036318">
    <property type="entry name" value="FAD-bd_PCMH-like_sf"/>
</dbReference>
<dbReference type="STRING" id="1817883.A3G31_06800"/>
<dbReference type="InterPro" id="IPR006094">
    <property type="entry name" value="Oxid_FAD_bind_N"/>
</dbReference>
<dbReference type="PANTHER" id="PTHR11748">
    <property type="entry name" value="D-LACTATE DEHYDROGENASE"/>
    <property type="match status" value="1"/>
</dbReference>
<dbReference type="PROSITE" id="PS51387">
    <property type="entry name" value="FAD_PCMH"/>
    <property type="match status" value="1"/>
</dbReference>
<feature type="domain" description="FAD-binding PCMH-type" evidence="3">
    <location>
        <begin position="34"/>
        <end position="224"/>
    </location>
</feature>
<dbReference type="InterPro" id="IPR016167">
    <property type="entry name" value="FAD-bd_PCMH_sub1"/>
</dbReference>
<dbReference type="GO" id="GO:0003824">
    <property type="term" value="F:catalytic activity"/>
    <property type="evidence" value="ECO:0007669"/>
    <property type="project" value="InterPro"/>
</dbReference>
<keyword evidence="1" id="KW-0285">Flavoprotein</keyword>
<organism evidence="4 5">
    <name type="scientific">Candidatus Schekmanbacteria bacterium RIFCSPLOWO2_12_FULL_38_15</name>
    <dbReference type="NCBI Taxonomy" id="1817883"/>
    <lineage>
        <taxon>Bacteria</taxon>
        <taxon>Candidatus Schekmaniibacteriota</taxon>
    </lineage>
</organism>
<dbReference type="InterPro" id="IPR016171">
    <property type="entry name" value="Vanillyl_alc_oxidase_C-sub2"/>
</dbReference>
<dbReference type="Pfam" id="PF01565">
    <property type="entry name" value="FAD_binding_4"/>
    <property type="match status" value="1"/>
</dbReference>
<accession>A0A1F7SEB5</accession>
<evidence type="ECO:0000313" key="5">
    <source>
        <dbReference type="Proteomes" id="UP000178082"/>
    </source>
</evidence>
<dbReference type="AlphaFoldDB" id="A0A1F7SEB5"/>
<gene>
    <name evidence="4" type="ORF">A3G31_06800</name>
</gene>
<dbReference type="Gene3D" id="3.30.43.10">
    <property type="entry name" value="Uridine Diphospho-n-acetylenolpyruvylglucosamine Reductase, domain 2"/>
    <property type="match status" value="1"/>
</dbReference>
<evidence type="ECO:0000256" key="1">
    <source>
        <dbReference type="ARBA" id="ARBA00022630"/>
    </source>
</evidence>
<reference evidence="4 5" key="1">
    <citation type="journal article" date="2016" name="Nat. Commun.">
        <title>Thousands of microbial genomes shed light on interconnected biogeochemical processes in an aquifer system.</title>
        <authorList>
            <person name="Anantharaman K."/>
            <person name="Brown C.T."/>
            <person name="Hug L.A."/>
            <person name="Sharon I."/>
            <person name="Castelle C.J."/>
            <person name="Probst A.J."/>
            <person name="Thomas B.C."/>
            <person name="Singh A."/>
            <person name="Wilkins M.J."/>
            <person name="Karaoz U."/>
            <person name="Brodie E.L."/>
            <person name="Williams K.H."/>
            <person name="Hubbard S.S."/>
            <person name="Banfield J.F."/>
        </authorList>
    </citation>
    <scope>NUCLEOTIDE SEQUENCE [LARGE SCALE GENOMIC DNA]</scope>
</reference>
<dbReference type="Proteomes" id="UP000178082">
    <property type="component" value="Unassembled WGS sequence"/>
</dbReference>
<dbReference type="SUPFAM" id="SSF56176">
    <property type="entry name" value="FAD-binding/transporter-associated domain-like"/>
    <property type="match status" value="1"/>
</dbReference>
<evidence type="ECO:0000313" key="4">
    <source>
        <dbReference type="EMBL" id="OGL52122.1"/>
    </source>
</evidence>
<evidence type="ECO:0000259" key="3">
    <source>
        <dbReference type="PROSITE" id="PS51387"/>
    </source>
</evidence>
<keyword evidence="2" id="KW-0274">FAD</keyword>
<name>A0A1F7SEB5_9BACT</name>
<protein>
    <recommendedName>
        <fullName evidence="3">FAD-binding PCMH-type domain-containing protein</fullName>
    </recommendedName>
</protein>
<dbReference type="Gene3D" id="3.30.465.10">
    <property type="match status" value="1"/>
</dbReference>
<dbReference type="InterPro" id="IPR016164">
    <property type="entry name" value="FAD-linked_Oxase-like_C"/>
</dbReference>
<dbReference type="GO" id="GO:0071949">
    <property type="term" value="F:FAD binding"/>
    <property type="evidence" value="ECO:0007669"/>
    <property type="project" value="InterPro"/>
</dbReference>
<dbReference type="InterPro" id="IPR016169">
    <property type="entry name" value="FAD-bd_PCMH_sub2"/>
</dbReference>
<dbReference type="EMBL" id="MGDI01000033">
    <property type="protein sequence ID" value="OGL52122.1"/>
    <property type="molecule type" value="Genomic_DNA"/>
</dbReference>
<dbReference type="SUPFAM" id="SSF55103">
    <property type="entry name" value="FAD-linked oxidases, C-terminal domain"/>
    <property type="match status" value="1"/>
</dbReference>